<accession>A0A1A7BTF8</accession>
<evidence type="ECO:0000256" key="1">
    <source>
        <dbReference type="SAM" id="MobiDB-lite"/>
    </source>
</evidence>
<proteinExistence type="predicted"/>
<feature type="transmembrane region" description="Helical" evidence="2">
    <location>
        <begin position="206"/>
        <end position="226"/>
    </location>
</feature>
<evidence type="ECO:0000313" key="4">
    <source>
        <dbReference type="EMBL" id="OBV36826.1"/>
    </source>
</evidence>
<feature type="region of interest" description="Disordered" evidence="1">
    <location>
        <begin position="1"/>
        <end position="21"/>
    </location>
</feature>
<feature type="domain" description="Type IV / VI secretion system DotU" evidence="3">
    <location>
        <begin position="30"/>
        <end position="227"/>
    </location>
</feature>
<dbReference type="PANTHER" id="PTHR38033">
    <property type="entry name" value="MEMBRANE PROTEIN-RELATED"/>
    <property type="match status" value="1"/>
</dbReference>
<dbReference type="Proteomes" id="UP000092713">
    <property type="component" value="Unassembled WGS sequence"/>
</dbReference>
<dbReference type="NCBIfam" id="TIGR03349">
    <property type="entry name" value="IV_VI_DotU"/>
    <property type="match status" value="1"/>
</dbReference>
<dbReference type="EMBL" id="LOCQ01000062">
    <property type="protein sequence ID" value="OBV36826.1"/>
    <property type="molecule type" value="Genomic_DNA"/>
</dbReference>
<dbReference type="STRING" id="1747903.ASR47_1001303"/>
<evidence type="ECO:0000313" key="5">
    <source>
        <dbReference type="Proteomes" id="UP000092713"/>
    </source>
</evidence>
<dbReference type="Gene3D" id="1.25.40.590">
    <property type="entry name" value="Type IV / VI secretion system, DotU"/>
    <property type="match status" value="1"/>
</dbReference>
<dbReference type="PANTHER" id="PTHR38033:SF1">
    <property type="entry name" value="DOTU FAMILY TYPE IV_VI SECRETION SYSTEM PROTEIN"/>
    <property type="match status" value="1"/>
</dbReference>
<name>A0A1A7BTF8_9BURK</name>
<dbReference type="PATRIC" id="fig|1747903.4.peg.314"/>
<dbReference type="Pfam" id="PF09850">
    <property type="entry name" value="DotU"/>
    <property type="match status" value="1"/>
</dbReference>
<dbReference type="OrthoDB" id="345640at2"/>
<organism evidence="4 5">
    <name type="scientific">Janthinobacterium psychrotolerans</name>
    <dbReference type="NCBI Taxonomy" id="1747903"/>
    <lineage>
        <taxon>Bacteria</taxon>
        <taxon>Pseudomonadati</taxon>
        <taxon>Pseudomonadota</taxon>
        <taxon>Betaproteobacteria</taxon>
        <taxon>Burkholderiales</taxon>
        <taxon>Oxalobacteraceae</taxon>
        <taxon>Janthinobacterium</taxon>
    </lineage>
</organism>
<keyword evidence="2" id="KW-0812">Transmembrane</keyword>
<dbReference type="AlphaFoldDB" id="A0A1A7BTF8"/>
<dbReference type="RefSeq" id="WP_065310600.1">
    <property type="nucleotide sequence ID" value="NZ_LOCQ01000062.1"/>
</dbReference>
<keyword evidence="2" id="KW-0472">Membrane</keyword>
<evidence type="ECO:0000256" key="2">
    <source>
        <dbReference type="SAM" id="Phobius"/>
    </source>
</evidence>
<dbReference type="InterPro" id="IPR038522">
    <property type="entry name" value="T4/T6SS_DotU_sf"/>
</dbReference>
<gene>
    <name evidence="4" type="ORF">ASR47_1001303</name>
</gene>
<reference evidence="4 5" key="1">
    <citation type="submission" date="2016-04" db="EMBL/GenBank/DDBJ databases">
        <title>Draft genome sequence of Janthinobacterium psychrotolerans sp. nov., isolated from freshwater sediments in Denmark.</title>
        <authorList>
            <person name="Gong X."/>
            <person name="Skrivergaard S."/>
            <person name="Korsgaard B.S."/>
            <person name="Schreiber L."/>
            <person name="Marshall I.P."/>
            <person name="Finster K."/>
            <person name="Schramm A."/>
        </authorList>
    </citation>
    <scope>NUCLEOTIDE SEQUENCE [LARGE SCALE GENOMIC DNA]</scope>
    <source>
        <strain evidence="4 5">S3-2</strain>
    </source>
</reference>
<keyword evidence="5" id="KW-1185">Reference proteome</keyword>
<dbReference type="InterPro" id="IPR017732">
    <property type="entry name" value="T4/T6SS_DotU"/>
</dbReference>
<protein>
    <submittedName>
        <fullName evidence="4">Type VI secretion system protein ImpK</fullName>
    </submittedName>
</protein>
<keyword evidence="2" id="KW-1133">Transmembrane helix</keyword>
<dbReference type="NCBIfam" id="NF038228">
    <property type="entry name" value="IcmH_DotU_IVB"/>
    <property type="match status" value="1"/>
</dbReference>
<evidence type="ECO:0000259" key="3">
    <source>
        <dbReference type="Pfam" id="PF09850"/>
    </source>
</evidence>
<sequence>MSQLIERRSAPSLLGRGSGSDSAANAGSALLDLMHEGFYMLFLIKNGGCPGDEDGFMERINTFLADYTREAKKMRADDGDIDAAKYAFCAAVDEIILASPFEIRKPWERRPLQLLIFGDQLAGEHFFDRLDALRGKGAMRVQALQVFHMCLLMGFQGKYAIDGGEKLSYLTARLGEEIAHIKGKSRGFAPRAERPDQVVNKRRSDVPLWALSSIFALLALCAYLGLRAHLTRNTHATLAAYADLVKLAPRPAHLTITLP</sequence>
<comment type="caution">
    <text evidence="4">The sequence shown here is derived from an EMBL/GenBank/DDBJ whole genome shotgun (WGS) entry which is preliminary data.</text>
</comment>